<dbReference type="AlphaFoldDB" id="A0A1I6VIQ4"/>
<dbReference type="Gene3D" id="2.60.40.10">
    <property type="entry name" value="Immunoglobulins"/>
    <property type="match status" value="1"/>
</dbReference>
<organism evidence="4 5">
    <name type="scientific">Sphingobacterium wenxiniae</name>
    <dbReference type="NCBI Taxonomy" id="683125"/>
    <lineage>
        <taxon>Bacteria</taxon>
        <taxon>Pseudomonadati</taxon>
        <taxon>Bacteroidota</taxon>
        <taxon>Sphingobacteriia</taxon>
        <taxon>Sphingobacteriales</taxon>
        <taxon>Sphingobacteriaceae</taxon>
        <taxon>Sphingobacterium</taxon>
    </lineage>
</organism>
<dbReference type="InterPro" id="IPR011110">
    <property type="entry name" value="Reg_prop"/>
</dbReference>
<keyword evidence="1" id="KW-0175">Coiled coil</keyword>
<protein>
    <submittedName>
        <fullName evidence="4">Two component regulator propeller</fullName>
    </submittedName>
</protein>
<dbReference type="Gene3D" id="2.130.10.10">
    <property type="entry name" value="YVTN repeat-like/Quinoprotein amine dehydrogenase"/>
    <property type="match status" value="2"/>
</dbReference>
<dbReference type="GO" id="GO:0000155">
    <property type="term" value="F:phosphorelay sensor kinase activity"/>
    <property type="evidence" value="ECO:0007669"/>
    <property type="project" value="InterPro"/>
</dbReference>
<gene>
    <name evidence="4" type="ORF">SAMN05660206_11442</name>
</gene>
<dbReference type="Pfam" id="PF07494">
    <property type="entry name" value="Reg_prop"/>
    <property type="match status" value="2"/>
</dbReference>
<dbReference type="Pfam" id="PF02518">
    <property type="entry name" value="HATPase_c"/>
    <property type="match status" value="1"/>
</dbReference>
<keyword evidence="2" id="KW-0472">Membrane</keyword>
<name>A0A1I6VIQ4_9SPHI</name>
<dbReference type="GO" id="GO:0016020">
    <property type="term" value="C:membrane"/>
    <property type="evidence" value="ECO:0007669"/>
    <property type="project" value="InterPro"/>
</dbReference>
<dbReference type="InterPro" id="IPR036890">
    <property type="entry name" value="HATPase_C_sf"/>
</dbReference>
<evidence type="ECO:0000256" key="2">
    <source>
        <dbReference type="SAM" id="Phobius"/>
    </source>
</evidence>
<dbReference type="InterPro" id="IPR015943">
    <property type="entry name" value="WD40/YVTN_repeat-like_dom_sf"/>
</dbReference>
<evidence type="ECO:0000313" key="5">
    <source>
        <dbReference type="Proteomes" id="UP000198785"/>
    </source>
</evidence>
<evidence type="ECO:0000259" key="3">
    <source>
        <dbReference type="SMART" id="SM00387"/>
    </source>
</evidence>
<dbReference type="Pfam" id="PF06580">
    <property type="entry name" value="His_kinase"/>
    <property type="match status" value="1"/>
</dbReference>
<dbReference type="PANTHER" id="PTHR34220:SF7">
    <property type="entry name" value="SENSOR HISTIDINE KINASE YPDA"/>
    <property type="match status" value="1"/>
</dbReference>
<dbReference type="SMART" id="SM00387">
    <property type="entry name" value="HATPase_c"/>
    <property type="match status" value="1"/>
</dbReference>
<dbReference type="InterPro" id="IPR011123">
    <property type="entry name" value="Y_Y_Y"/>
</dbReference>
<dbReference type="SUPFAM" id="SSF50998">
    <property type="entry name" value="Quinoprotein alcohol dehydrogenase-like"/>
    <property type="match status" value="1"/>
</dbReference>
<feature type="coiled-coil region" evidence="1">
    <location>
        <begin position="803"/>
        <end position="830"/>
    </location>
</feature>
<accession>A0A1I6VIQ4</accession>
<feature type="transmembrane region" description="Helical" evidence="2">
    <location>
        <begin position="763"/>
        <end position="783"/>
    </location>
</feature>
<evidence type="ECO:0000313" key="4">
    <source>
        <dbReference type="EMBL" id="SFT13626.1"/>
    </source>
</evidence>
<dbReference type="InterPro" id="IPR003594">
    <property type="entry name" value="HATPase_dom"/>
</dbReference>
<dbReference type="InterPro" id="IPR013783">
    <property type="entry name" value="Ig-like_fold"/>
</dbReference>
<dbReference type="InterPro" id="IPR011047">
    <property type="entry name" value="Quinoprotein_ADH-like_sf"/>
</dbReference>
<dbReference type="SUPFAM" id="SSF55874">
    <property type="entry name" value="ATPase domain of HSP90 chaperone/DNA topoisomerase II/histidine kinase"/>
    <property type="match status" value="1"/>
</dbReference>
<dbReference type="InterPro" id="IPR010559">
    <property type="entry name" value="Sig_transdc_His_kin_internal"/>
</dbReference>
<reference evidence="4 5" key="1">
    <citation type="submission" date="2016-10" db="EMBL/GenBank/DDBJ databases">
        <authorList>
            <person name="de Groot N.N."/>
        </authorList>
    </citation>
    <scope>NUCLEOTIDE SEQUENCE [LARGE SCALE GENOMIC DNA]</scope>
    <source>
        <strain evidence="4 5">DSM 22789</strain>
    </source>
</reference>
<keyword evidence="2" id="KW-1133">Transmembrane helix</keyword>
<evidence type="ECO:0000256" key="1">
    <source>
        <dbReference type="SAM" id="Coils"/>
    </source>
</evidence>
<dbReference type="Proteomes" id="UP000198785">
    <property type="component" value="Unassembled WGS sequence"/>
</dbReference>
<keyword evidence="2" id="KW-0812">Transmembrane</keyword>
<keyword evidence="5" id="KW-1185">Reference proteome</keyword>
<dbReference type="EMBL" id="FOZZ01000014">
    <property type="protein sequence ID" value="SFT13626.1"/>
    <property type="molecule type" value="Genomic_DNA"/>
</dbReference>
<dbReference type="PANTHER" id="PTHR34220">
    <property type="entry name" value="SENSOR HISTIDINE KINASE YPDA"/>
    <property type="match status" value="1"/>
</dbReference>
<dbReference type="STRING" id="683125.SAMN05660206_11442"/>
<dbReference type="Gene3D" id="3.30.565.10">
    <property type="entry name" value="Histidine kinase-like ATPase, C-terminal domain"/>
    <property type="match status" value="1"/>
</dbReference>
<dbReference type="Pfam" id="PF07495">
    <property type="entry name" value="Y_Y_Y"/>
    <property type="match status" value="1"/>
</dbReference>
<proteinExistence type="predicted"/>
<dbReference type="SUPFAM" id="SSF63829">
    <property type="entry name" value="Calcium-dependent phosphotriesterase"/>
    <property type="match status" value="1"/>
</dbReference>
<sequence length="1046" mass="119666">MSLCSAQQQIHNYLHFTTRDGLPSNNIRDVKQDKDGLLWITTKKGLAYFDGTHFFSINFNSGEQLFSTDLGQLSLSNNGLKIWITTYNQGLLCFDRTQPLEQAVKAYDVQVANGQTALQKHELYAVHVASSGLVYFGGQETDLQVLDPKSDKTQVIKLGDKNRHETIYRIREDRYGRLWIGTRYGGIYSYNPKNREITSYDLGNTGENGSSALCFVNDEVYASYYDHDMVRIDPKNRTIVDKRILGMEVNQELYENHIDDMAYDAEQQQLIATHRTEGLYSYHIPSKTLDIIGWDEISPEEPVQTAIHSIHMVREGYYLCTANGLFYYSHRFNRLQEYIPDTEKPIEKIFKIEGQLWYVTAQEIGQLSSDFKQRLSAIPLKGLRVSGIHVVGSTIYLSTYDKGIHVFDATSSSIKPLSVVGEIFGLGKADCNTVLPDTIDNEPVLWIGSWSSGLYKYHFPTKTIQRFNQQNGLPDHKIISLGKDKAGNIWLGMDGYGAVQVTDKSKGTFTHFLHTPLPSSLASNTVFNFLLDANGRFWYSSGQSGIGLIDFSSDSVTFRQDRDNNQFPWVYAYALKADDKNRIWMQTPDGVMIFHPEQRTFSQLRTGDGVFPPERFRVSNFYFDDQNIIWLTDKGLIKGEMKDVYNTDISAFSPLISAFKVLNKDHTYRLLQDAIRLNAKENTFSFTFSTPALVKHNHLRYAYRLDGVDEDWVIADDLQQAIYTNVAGGKYTFYLKVGDLDGNWSEKVLGIPVYVKTNWYQSLWFKFMVAGICFLVIFLFQAYRIKQQKQVNELQRAFTVTLQQELEANEKQIKEQAQILEREKQEKIESEFKQQLYESELKAIRSQMNPHFIFNILNSIEAYVVENDARSASKLIHKFAALSRIVLENSQFALVSIVSELQLVKLYLQLEQERFDHKFSFEIQVDEKLEKQSVKIPSMIIQPIVENAVHHGIRHLQDAGKILIRVTEQEDSIVIDILDNGVGFDSTSVSDSSPFKTTSFGLKGVEHRLNMLNGQLASQRAFFTIDNQPEEDGYTVKVTMLLPAML</sequence>
<feature type="domain" description="Histidine kinase/HSP90-like ATPase" evidence="3">
    <location>
        <begin position="936"/>
        <end position="1046"/>
    </location>
</feature>
<dbReference type="InterPro" id="IPR050640">
    <property type="entry name" value="Bact_2-comp_sensor_kinase"/>
</dbReference>